<dbReference type="EMBL" id="BART01025577">
    <property type="protein sequence ID" value="GAH02585.1"/>
    <property type="molecule type" value="Genomic_DNA"/>
</dbReference>
<reference evidence="1" key="1">
    <citation type="journal article" date="2014" name="Front. Microbiol.">
        <title>High frequency of phylogenetically diverse reductive dehalogenase-homologous genes in deep subseafloor sedimentary metagenomes.</title>
        <authorList>
            <person name="Kawai M."/>
            <person name="Futagami T."/>
            <person name="Toyoda A."/>
            <person name="Takaki Y."/>
            <person name="Nishi S."/>
            <person name="Hori S."/>
            <person name="Arai W."/>
            <person name="Tsubouchi T."/>
            <person name="Morono Y."/>
            <person name="Uchiyama I."/>
            <person name="Ito T."/>
            <person name="Fujiyama A."/>
            <person name="Inagaki F."/>
            <person name="Takami H."/>
        </authorList>
    </citation>
    <scope>NUCLEOTIDE SEQUENCE</scope>
    <source>
        <strain evidence="1">Expedition CK06-06</strain>
    </source>
</reference>
<accession>X1D2W3</accession>
<proteinExistence type="predicted"/>
<name>X1D2W3_9ZZZZ</name>
<organism evidence="1">
    <name type="scientific">marine sediment metagenome</name>
    <dbReference type="NCBI Taxonomy" id="412755"/>
    <lineage>
        <taxon>unclassified sequences</taxon>
        <taxon>metagenomes</taxon>
        <taxon>ecological metagenomes</taxon>
    </lineage>
</organism>
<dbReference type="AlphaFoldDB" id="X1D2W3"/>
<evidence type="ECO:0000313" key="1">
    <source>
        <dbReference type="EMBL" id="GAH02585.1"/>
    </source>
</evidence>
<protein>
    <submittedName>
        <fullName evidence="1">Uncharacterized protein</fullName>
    </submittedName>
</protein>
<sequence>MKENSCQKIQKGVIIGANGLIPTLAKARFNIDGLVFLAETDNIAMINEDITDLKHQ</sequence>
<gene>
    <name evidence="1" type="ORF">S01H4_45878</name>
</gene>
<feature type="non-terminal residue" evidence="1">
    <location>
        <position position="56"/>
    </location>
</feature>
<comment type="caution">
    <text evidence="1">The sequence shown here is derived from an EMBL/GenBank/DDBJ whole genome shotgun (WGS) entry which is preliminary data.</text>
</comment>